<organism evidence="3 4">
    <name type="scientific">Virgibacillus halodenitrificans</name>
    <name type="common">Bacillus halodenitrificans</name>
    <dbReference type="NCBI Taxonomy" id="1482"/>
    <lineage>
        <taxon>Bacteria</taxon>
        <taxon>Bacillati</taxon>
        <taxon>Bacillota</taxon>
        <taxon>Bacilli</taxon>
        <taxon>Bacillales</taxon>
        <taxon>Bacillaceae</taxon>
        <taxon>Virgibacillus</taxon>
    </lineage>
</organism>
<reference evidence="3 4" key="1">
    <citation type="submission" date="2016-11" db="EMBL/GenBank/DDBJ databases">
        <title>Complete genome sequencing of Virgibacillus halodenitrificans PDB-F2.</title>
        <authorList>
            <person name="Sun Z."/>
            <person name="Zhou Y."/>
            <person name="Li H."/>
        </authorList>
    </citation>
    <scope>NUCLEOTIDE SEQUENCE [LARGE SCALE GENOMIC DNA]</scope>
    <source>
        <strain evidence="3 4">PDB-F2</strain>
    </source>
</reference>
<dbReference type="Pfam" id="PF12146">
    <property type="entry name" value="Hydrolase_4"/>
    <property type="match status" value="1"/>
</dbReference>
<feature type="transmembrane region" description="Helical" evidence="1">
    <location>
        <begin position="7"/>
        <end position="25"/>
    </location>
</feature>
<evidence type="ECO:0000313" key="3">
    <source>
        <dbReference type="EMBL" id="APC47672.1"/>
    </source>
</evidence>
<dbReference type="Gene3D" id="3.40.50.1820">
    <property type="entry name" value="alpha/beta hydrolase"/>
    <property type="match status" value="1"/>
</dbReference>
<feature type="domain" description="Serine aminopeptidase S33" evidence="2">
    <location>
        <begin position="79"/>
        <end position="194"/>
    </location>
</feature>
<gene>
    <name evidence="3" type="ORF">BME96_05600</name>
</gene>
<keyword evidence="1" id="KW-0472">Membrane</keyword>
<evidence type="ECO:0000256" key="1">
    <source>
        <dbReference type="SAM" id="Phobius"/>
    </source>
</evidence>
<dbReference type="KEGG" id="vhl:BME96_05600"/>
<dbReference type="RefSeq" id="WP_071648556.1">
    <property type="nucleotide sequence ID" value="NZ_CP017962.1"/>
</dbReference>
<dbReference type="InterPro" id="IPR029058">
    <property type="entry name" value="AB_hydrolase_fold"/>
</dbReference>
<dbReference type="InterPro" id="IPR052920">
    <property type="entry name" value="DNA-binding_regulatory"/>
</dbReference>
<dbReference type="Proteomes" id="UP000182945">
    <property type="component" value="Chromosome"/>
</dbReference>
<accession>A0AAC9IXW9</accession>
<keyword evidence="1" id="KW-0812">Transmembrane</keyword>
<dbReference type="EMBL" id="CP017962">
    <property type="protein sequence ID" value="APC47672.1"/>
    <property type="molecule type" value="Genomic_DNA"/>
</dbReference>
<proteinExistence type="predicted"/>
<evidence type="ECO:0000313" key="4">
    <source>
        <dbReference type="Proteomes" id="UP000182945"/>
    </source>
</evidence>
<dbReference type="InterPro" id="IPR022742">
    <property type="entry name" value="Hydrolase_4"/>
</dbReference>
<dbReference type="GeneID" id="71513855"/>
<keyword evidence="1" id="KW-1133">Transmembrane helix</keyword>
<dbReference type="PANTHER" id="PTHR43358:SF4">
    <property type="entry name" value="ALPHA_BETA HYDROLASE FOLD-1 DOMAIN-CONTAINING PROTEIN"/>
    <property type="match status" value="1"/>
</dbReference>
<dbReference type="PANTHER" id="PTHR43358">
    <property type="entry name" value="ALPHA/BETA-HYDROLASE"/>
    <property type="match status" value="1"/>
</dbReference>
<dbReference type="AlphaFoldDB" id="A0AAC9IXW9"/>
<protein>
    <recommendedName>
        <fullName evidence="2">Serine aminopeptidase S33 domain-containing protein</fullName>
    </recommendedName>
</protein>
<evidence type="ECO:0000259" key="2">
    <source>
        <dbReference type="Pfam" id="PF12146"/>
    </source>
</evidence>
<sequence length="289" mass="31912">MKSRTSILLLCAIGVLIIVAVIYFFQETESSSAGPSTNKQILLKEAKTWSENLEPDTLKLISFDELTLKAAFVTNGSNTKNLAILAHGFGSAKEDMRLLAKFYYDQGFNILMPDSRGNGDSKGNVLSYDWHDHLVVDMVDWIHMILDEYGAKNIILHGESMGAAVVLGASGKNLPPEVKGIVADSSYTSVKKQLTYLGEEKLLSKMESGFRLEKTSAVEQVTKNTRPIFIIHGKADNSVPTKMGQRIYDAAGGDKRIWLVPGADHLKVFETVTEEFYERVGAFINDAID</sequence>
<dbReference type="SUPFAM" id="SSF53474">
    <property type="entry name" value="alpha/beta-Hydrolases"/>
    <property type="match status" value="1"/>
</dbReference>
<name>A0AAC9IXW9_VIRHA</name>